<sequence>MHWKQIAGSIITAALLGSPFFFTRTLPETRSLSVGNWQQIKGLNEAEDEEEEAEERAEFGRERLEHEFRMLRNPITGRIPADYRQMELKIAAMIPARRAARYPWLSGIAGIEGSNTNNNYVSIGPNNVAGRSRTLAYDRRNTNILISGGTTGGIFRSTNGGADWTFVAPENDIRSVTSIVQDPTAPDIWYCGTGEVYYPTSQADIAGTFGYGIFKSTDNGVNWTKLTATIQNASGATTSQNRFDNNFDLVHRLAVHPLTGHVYAAVHNRIMRSTDKGTTWTTVLGGTQPNNVFGGLTEIYIPANGNRIFAAFSGGGPDQDNLNADRGVAGIWQSGSGDANAWTRIAGGSQGQTDSVGGWRPWGQWGRIVLTSNSAGNQLFVLYKNGQDAENGNPEADLFRCNLAATLPNRAAWTNLSAWVPDEPNFDAAGIDPYTTQFEGFNMSIDVKPNNDNIIFIGGTNVHRVHLNETDPARKFRRIGGYGGGFFPGVQTAAIYDGHRQSEDFDPHHPDNHYILHIPGNDNTIYTTSDGGIHRSATTDIADTVRWRALTNNLQTLQYQSINIIPDPEASWVIGGAQDNGTHANLDVPASKDHIRIGSGDGAAAAMSDFTKTGNNWKQAWYYSTPNGNIYRSNFDWRVTNNTLDYVNNTNTEITPNGLNDEGQWLTLFALDPDSTNHLYYTNENRLFRTKTANAVTSNGWTEITGVRGTVAGSSSFSAMALSKLSGKPNINNKRLFLGTSNGKVYRLDSADVKGPTNRPLDITPTTMTPGSYVAGIAVNPRNPDTVLVVVSNYDDANNTISNIFWTGNATAASPNWQVIDGALGAVSSQSCAIVVKSTGVEYYVGTSIGLYSTTAINGNSTSWFNEGSGMLKTAIIRSMVVRPEDNVLVIGTHGNGAFYTEIGNPISYDGSPVVPGGSGFIAYVRPTVTSGSNTTINYAVGNSTTVTRISVQLFNGLGQQVFREERGYTNGTLYLGNLAAGVYYLRIMSSDGKQKFVQRVVRQ</sequence>
<organism evidence="1 2">
    <name type="scientific">Cnuella takakiae</name>
    <dbReference type="NCBI Taxonomy" id="1302690"/>
    <lineage>
        <taxon>Bacteria</taxon>
        <taxon>Pseudomonadati</taxon>
        <taxon>Bacteroidota</taxon>
        <taxon>Chitinophagia</taxon>
        <taxon>Chitinophagales</taxon>
        <taxon>Chitinophagaceae</taxon>
        <taxon>Cnuella</taxon>
    </lineage>
</organism>
<dbReference type="Proteomes" id="UP000184368">
    <property type="component" value="Unassembled WGS sequence"/>
</dbReference>
<dbReference type="RefSeq" id="WP_073045575.1">
    <property type="nucleotide sequence ID" value="NZ_FQUO01000014.1"/>
</dbReference>
<name>A0A1M5FK24_9BACT</name>
<dbReference type="AlphaFoldDB" id="A0A1M5FK24"/>
<evidence type="ECO:0000313" key="2">
    <source>
        <dbReference type="Proteomes" id="UP000184368"/>
    </source>
</evidence>
<dbReference type="InterPro" id="IPR015943">
    <property type="entry name" value="WD40/YVTN_repeat-like_dom_sf"/>
</dbReference>
<reference evidence="1 2" key="1">
    <citation type="submission" date="2016-11" db="EMBL/GenBank/DDBJ databases">
        <authorList>
            <person name="Jaros S."/>
            <person name="Januszkiewicz K."/>
            <person name="Wedrychowicz H."/>
        </authorList>
    </citation>
    <scope>NUCLEOTIDE SEQUENCE [LARGE SCALE GENOMIC DNA]</scope>
    <source>
        <strain evidence="1 2">DSM 26897</strain>
    </source>
</reference>
<dbReference type="Gene3D" id="2.130.10.10">
    <property type="entry name" value="YVTN repeat-like/Quinoprotein amine dehydrogenase"/>
    <property type="match status" value="3"/>
</dbReference>
<dbReference type="SUPFAM" id="SSF50939">
    <property type="entry name" value="Sialidases"/>
    <property type="match status" value="1"/>
</dbReference>
<dbReference type="InterPro" id="IPR026444">
    <property type="entry name" value="Secre_tail"/>
</dbReference>
<gene>
    <name evidence="1" type="ORF">SAMN05444008_11441</name>
</gene>
<proteinExistence type="predicted"/>
<evidence type="ECO:0000313" key="1">
    <source>
        <dbReference type="EMBL" id="SHF91838.1"/>
    </source>
</evidence>
<protein>
    <submittedName>
        <fullName evidence="1">Por secretion system C-terminal sorting domain-containing protein</fullName>
    </submittedName>
</protein>
<dbReference type="NCBIfam" id="TIGR04183">
    <property type="entry name" value="Por_Secre_tail"/>
    <property type="match status" value="1"/>
</dbReference>
<accession>A0A1M5FK24</accession>
<dbReference type="OrthoDB" id="9757947at2"/>
<dbReference type="EMBL" id="FQUO01000014">
    <property type="protein sequence ID" value="SHF91838.1"/>
    <property type="molecule type" value="Genomic_DNA"/>
</dbReference>
<keyword evidence="2" id="KW-1185">Reference proteome</keyword>
<dbReference type="InterPro" id="IPR036278">
    <property type="entry name" value="Sialidase_sf"/>
</dbReference>
<dbReference type="STRING" id="1302690.BUE76_19000"/>